<reference evidence="1" key="1">
    <citation type="submission" date="2023-03" db="EMBL/GenBank/DDBJ databases">
        <title>Aeromonas caviae strain AC1520.</title>
        <authorList>
            <person name="Xie T."/>
            <person name="Zhang Q."/>
            <person name="Deng J."/>
            <person name="Li X."/>
        </authorList>
    </citation>
    <scope>NUCLEOTIDE SEQUENCE</scope>
    <source>
        <strain evidence="1">AC1520</strain>
        <plasmid evidence="1">pAC1520</plasmid>
    </source>
</reference>
<dbReference type="Proteomes" id="UP001218423">
    <property type="component" value="Plasmid pAC1520"/>
</dbReference>
<geneLocation type="plasmid" evidence="1 2">
    <name>pAC1520</name>
</geneLocation>
<keyword evidence="1" id="KW-0614">Plasmid</keyword>
<sequence>MQDMTFTALIAIGLSQYGAAVLNVTSADADVRRLVIEDITEEGDRDFLDALGDGLPSNGLVSVHAELVGWPGEYDAPKYRLISATPVALPNEG</sequence>
<organism evidence="1 2">
    <name type="scientific">Aeromonas caviae</name>
    <name type="common">Aeromonas punctata</name>
    <dbReference type="NCBI Taxonomy" id="648"/>
    <lineage>
        <taxon>Bacteria</taxon>
        <taxon>Pseudomonadati</taxon>
        <taxon>Pseudomonadota</taxon>
        <taxon>Gammaproteobacteria</taxon>
        <taxon>Aeromonadales</taxon>
        <taxon>Aeromonadaceae</taxon>
        <taxon>Aeromonas</taxon>
    </lineage>
</organism>
<dbReference type="EMBL" id="CP120943">
    <property type="protein sequence ID" value="WFG00151.1"/>
    <property type="molecule type" value="Genomic_DNA"/>
</dbReference>
<gene>
    <name evidence="1" type="ORF">P5S46_21900</name>
</gene>
<dbReference type="AlphaFoldDB" id="A0AAJ5ZBA0"/>
<dbReference type="RefSeq" id="WP_277857161.1">
    <property type="nucleotide sequence ID" value="NZ_CP120943.1"/>
</dbReference>
<name>A0AAJ5ZBA0_AERCA</name>
<accession>A0AAJ5ZBA0</accession>
<evidence type="ECO:0000313" key="2">
    <source>
        <dbReference type="Proteomes" id="UP001218423"/>
    </source>
</evidence>
<evidence type="ECO:0000313" key="1">
    <source>
        <dbReference type="EMBL" id="WFG00151.1"/>
    </source>
</evidence>
<protein>
    <submittedName>
        <fullName evidence="1">Uncharacterized protein</fullName>
    </submittedName>
</protein>
<proteinExistence type="predicted"/>